<keyword evidence="10" id="KW-1185">Reference proteome</keyword>
<dbReference type="FunFam" id="3.30.70.1430:FF:000001">
    <property type="entry name" value="Efflux pump membrane transporter"/>
    <property type="match status" value="1"/>
</dbReference>
<evidence type="ECO:0000313" key="9">
    <source>
        <dbReference type="EMBL" id="TXL81997.1"/>
    </source>
</evidence>
<dbReference type="GO" id="GO:0005886">
    <property type="term" value="C:plasma membrane"/>
    <property type="evidence" value="ECO:0007669"/>
    <property type="project" value="UniProtKB-SubCell"/>
</dbReference>
<dbReference type="FunFam" id="1.20.1640.10:FF:000001">
    <property type="entry name" value="Efflux pump membrane transporter"/>
    <property type="match status" value="1"/>
</dbReference>
<keyword evidence="3" id="KW-1003">Cell membrane</keyword>
<feature type="transmembrane region" description="Helical" evidence="8">
    <location>
        <begin position="431"/>
        <end position="451"/>
    </location>
</feature>
<evidence type="ECO:0000256" key="5">
    <source>
        <dbReference type="ARBA" id="ARBA00022692"/>
    </source>
</evidence>
<keyword evidence="5 8" id="KW-0812">Transmembrane</keyword>
<feature type="transmembrane region" description="Helical" evidence="8">
    <location>
        <begin position="960"/>
        <end position="982"/>
    </location>
</feature>
<evidence type="ECO:0000313" key="10">
    <source>
        <dbReference type="Proteomes" id="UP000321638"/>
    </source>
</evidence>
<dbReference type="SUPFAM" id="SSF82693">
    <property type="entry name" value="Multidrug efflux transporter AcrB pore domain, PN1, PN2, PC1 and PC2 subdomains"/>
    <property type="match status" value="3"/>
</dbReference>
<evidence type="ECO:0000256" key="3">
    <source>
        <dbReference type="ARBA" id="ARBA00022475"/>
    </source>
</evidence>
<dbReference type="RefSeq" id="WP_147845352.1">
    <property type="nucleotide sequence ID" value="NZ_VDUZ01000002.1"/>
</dbReference>
<accession>A0A5C8PUU4</accession>
<evidence type="ECO:0000256" key="6">
    <source>
        <dbReference type="ARBA" id="ARBA00022989"/>
    </source>
</evidence>
<dbReference type="Proteomes" id="UP000321638">
    <property type="component" value="Unassembled WGS sequence"/>
</dbReference>
<dbReference type="PANTHER" id="PTHR32063:SF21">
    <property type="entry name" value="MULTIDRUG RESISTANCE PROTEIN MDTB"/>
    <property type="match status" value="1"/>
</dbReference>
<keyword evidence="7 8" id="KW-0472">Membrane</keyword>
<keyword evidence="6 8" id="KW-1133">Transmembrane helix</keyword>
<feature type="transmembrane region" description="Helical" evidence="8">
    <location>
        <begin position="360"/>
        <end position="381"/>
    </location>
</feature>
<dbReference type="Gene3D" id="3.30.70.1440">
    <property type="entry name" value="Multidrug efflux transporter AcrB pore domain"/>
    <property type="match status" value="1"/>
</dbReference>
<evidence type="ECO:0000256" key="4">
    <source>
        <dbReference type="ARBA" id="ARBA00022519"/>
    </source>
</evidence>
<feature type="transmembrane region" description="Helical" evidence="8">
    <location>
        <begin position="336"/>
        <end position="353"/>
    </location>
</feature>
<dbReference type="PANTHER" id="PTHR32063">
    <property type="match status" value="1"/>
</dbReference>
<dbReference type="InterPro" id="IPR027463">
    <property type="entry name" value="AcrB_DN_DC_subdom"/>
</dbReference>
<evidence type="ECO:0000256" key="2">
    <source>
        <dbReference type="ARBA" id="ARBA00022448"/>
    </source>
</evidence>
<dbReference type="SUPFAM" id="SSF82714">
    <property type="entry name" value="Multidrug efflux transporter AcrB TolC docking domain, DN and DC subdomains"/>
    <property type="match status" value="2"/>
</dbReference>
<feature type="transmembrane region" description="Helical" evidence="8">
    <location>
        <begin position="910"/>
        <end position="928"/>
    </location>
</feature>
<sequence>MNLPQLCIRRPVMTTLLMLSFIVGGLFGYAQLPVAALPRVDFPTISVTASLPGASPETMASSVATPLERQFATIPNVNSIISINGQGTTQITLQFDLDRNIDGAALDVQSAISTAARLLPDEMTTPPSFRKVNPADSPVLLLALSSSTLPLSTLNEYAETLLSPSLSTLGGVAQVSIYGAQKYAVRIQVDPRALASTGIGVDQIQTAVAAANSNVPVGVIDGSRQSVTLQASAQLERAAAYRSLVVAYRNGNPVRLGEIATVVDSVENDKIASWMNGTRAIVLAIQRQPDANTVAVVDSVKAMLPTFRSQLPAAIDVRAIIDRSQSIRESVHDVEFTLLLTICLVVLVIFLFLRNLRATLIPAMALPVSLIGTFGGMYLMGYSIDNLSLLAITLSVGFVVDDAIVMLENIVRHVEGGMRPYEAALKGSREIAFTILSITLSLVAVFIPVLFMGGIVGRLFNQFAVTISMAILISAFVSLTLTPMLCSRMLKHVDHSAPQGRLMRWSESVFDGMLAVYEHSLKWALARRRFMLGVTVMTLITSVVLFQTIPKGFFPTEDTGMILAITEGPQDVSFRGLSREQARVAEIVLADPAVDVVNSTVGVGGPNTATNAGRMFVGLKPLAVRKVSAQEVIRRLRPKLAALTGINVFLQPIQNINVGGRLSKGLYQYTLQGTQFPEVERAAPLVEAKLGTLPQLQDVTSDLQVRSPQAVVEVDRDRAATLNVTADAVRNTLYSAFGARQISTIYTPSNNYEVILEVDPRFKGDVAALGSLYVPTTTGSTVPLDAVATVSRKAGPLNVNHQSALPAVTISFNLAPGVALGQAVAAIQGAERELNLPATITTSFRGTAQVFQDSLKGQALLLLAAVFVIYVVLGILYESFIHPLTILSGLPSAGIGALLTLMLVRMDLSVIAIIGAVMLIGIVKKNAIMMIDFAIERRSQGNVTADDAIYEACVLRFRPIMMTTMAAIMGAVPIALGMGAGAELRQPLGVVVVGGLIVSQLLTLYITPVIYLYLDRLQTRWGHGREAVGHDAAPHAAE</sequence>
<evidence type="ECO:0000256" key="8">
    <source>
        <dbReference type="SAM" id="Phobius"/>
    </source>
</evidence>
<evidence type="ECO:0000256" key="7">
    <source>
        <dbReference type="ARBA" id="ARBA00023136"/>
    </source>
</evidence>
<dbReference type="GO" id="GO:0042910">
    <property type="term" value="F:xenobiotic transmembrane transporter activity"/>
    <property type="evidence" value="ECO:0007669"/>
    <property type="project" value="TreeGrafter"/>
</dbReference>
<comment type="caution">
    <text evidence="9">The sequence shown here is derived from an EMBL/GenBank/DDBJ whole genome shotgun (WGS) entry which is preliminary data.</text>
</comment>
<feature type="transmembrane region" description="Helical" evidence="8">
    <location>
        <begin position="463"/>
        <end position="486"/>
    </location>
</feature>
<keyword evidence="4" id="KW-0997">Cell inner membrane</keyword>
<dbReference type="Gene3D" id="3.30.70.1430">
    <property type="entry name" value="Multidrug efflux transporter AcrB pore domain"/>
    <property type="match status" value="2"/>
</dbReference>
<evidence type="ECO:0000256" key="1">
    <source>
        <dbReference type="ARBA" id="ARBA00004429"/>
    </source>
</evidence>
<dbReference type="Gene3D" id="1.20.1640.10">
    <property type="entry name" value="Multidrug efflux transporter AcrB transmembrane domain"/>
    <property type="match status" value="2"/>
</dbReference>
<feature type="transmembrane region" description="Helical" evidence="8">
    <location>
        <begin position="387"/>
        <end position="411"/>
    </location>
</feature>
<dbReference type="SUPFAM" id="SSF82866">
    <property type="entry name" value="Multidrug efflux transporter AcrB transmembrane domain"/>
    <property type="match status" value="2"/>
</dbReference>
<dbReference type="Gene3D" id="3.30.70.1320">
    <property type="entry name" value="Multidrug efflux transporter AcrB pore domain like"/>
    <property type="match status" value="1"/>
</dbReference>
<name>A0A5C8PUU4_9HYPH</name>
<feature type="transmembrane region" description="Helical" evidence="8">
    <location>
        <begin position="859"/>
        <end position="877"/>
    </location>
</feature>
<dbReference type="EMBL" id="VDUZ01000002">
    <property type="protein sequence ID" value="TXL81997.1"/>
    <property type="molecule type" value="Genomic_DNA"/>
</dbReference>
<dbReference type="OrthoDB" id="9806532at2"/>
<dbReference type="PRINTS" id="PR00702">
    <property type="entry name" value="ACRIFLAVINRP"/>
</dbReference>
<protein>
    <submittedName>
        <fullName evidence="9">Acriflavine resistance protein B</fullName>
    </submittedName>
</protein>
<organism evidence="9 10">
    <name type="scientific">Vineibacter terrae</name>
    <dbReference type="NCBI Taxonomy" id="2586908"/>
    <lineage>
        <taxon>Bacteria</taxon>
        <taxon>Pseudomonadati</taxon>
        <taxon>Pseudomonadota</taxon>
        <taxon>Alphaproteobacteria</taxon>
        <taxon>Hyphomicrobiales</taxon>
        <taxon>Vineibacter</taxon>
    </lineage>
</organism>
<dbReference type="InterPro" id="IPR001036">
    <property type="entry name" value="Acrflvin-R"/>
</dbReference>
<proteinExistence type="predicted"/>
<keyword evidence="2" id="KW-0813">Transport</keyword>
<dbReference type="Gene3D" id="3.30.2090.10">
    <property type="entry name" value="Multidrug efflux transporter AcrB TolC docking domain, DN and DC subdomains"/>
    <property type="match status" value="2"/>
</dbReference>
<feature type="transmembrane region" description="Helical" evidence="8">
    <location>
        <begin position="12"/>
        <end position="32"/>
    </location>
</feature>
<comment type="subcellular location">
    <subcellularLocation>
        <location evidence="1">Cell inner membrane</location>
        <topology evidence="1">Multi-pass membrane protein</topology>
    </subcellularLocation>
</comment>
<gene>
    <name evidence="9" type="ORF">FHP25_02710</name>
</gene>
<dbReference type="Pfam" id="PF00873">
    <property type="entry name" value="ACR_tran"/>
    <property type="match status" value="1"/>
</dbReference>
<reference evidence="9 10" key="1">
    <citation type="submission" date="2019-06" db="EMBL/GenBank/DDBJ databases">
        <title>New taxonomy in bacterial strain CC-CFT640, isolated from vineyard.</title>
        <authorList>
            <person name="Lin S.-Y."/>
            <person name="Tsai C.-F."/>
            <person name="Young C.-C."/>
        </authorList>
    </citation>
    <scope>NUCLEOTIDE SEQUENCE [LARGE SCALE GENOMIC DNA]</scope>
    <source>
        <strain evidence="9 10">CC-CFT640</strain>
    </source>
</reference>
<dbReference type="AlphaFoldDB" id="A0A5C8PUU4"/>
<feature type="transmembrane region" description="Helical" evidence="8">
    <location>
        <begin position="988"/>
        <end position="1014"/>
    </location>
</feature>